<gene>
    <name evidence="10" type="ORF">FH5T_11775</name>
</gene>
<name>A0ABM5Q8P7_9BACT</name>
<dbReference type="PROSITE" id="PS50109">
    <property type="entry name" value="HIS_KIN"/>
    <property type="match status" value="1"/>
</dbReference>
<organism evidence="10 11">
    <name type="scientific">Draconibacterium orientale</name>
    <dbReference type="NCBI Taxonomy" id="1168034"/>
    <lineage>
        <taxon>Bacteria</taxon>
        <taxon>Pseudomonadati</taxon>
        <taxon>Bacteroidota</taxon>
        <taxon>Bacteroidia</taxon>
        <taxon>Marinilabiliales</taxon>
        <taxon>Prolixibacteraceae</taxon>
        <taxon>Draconibacterium</taxon>
    </lineage>
</organism>
<dbReference type="InterPro" id="IPR001789">
    <property type="entry name" value="Sig_transdc_resp-reg_receiver"/>
</dbReference>
<evidence type="ECO:0000259" key="9">
    <source>
        <dbReference type="PROSITE" id="PS50113"/>
    </source>
</evidence>
<protein>
    <recommendedName>
        <fullName evidence="2">histidine kinase</fullName>
        <ecNumber evidence="2">2.7.13.3</ecNumber>
    </recommendedName>
</protein>
<proteinExistence type="predicted"/>
<dbReference type="SUPFAM" id="SSF55785">
    <property type="entry name" value="PYP-like sensor domain (PAS domain)"/>
    <property type="match status" value="1"/>
</dbReference>
<dbReference type="InterPro" id="IPR035965">
    <property type="entry name" value="PAS-like_dom_sf"/>
</dbReference>
<evidence type="ECO:0000256" key="3">
    <source>
        <dbReference type="ARBA" id="ARBA00022553"/>
    </source>
</evidence>
<dbReference type="SUPFAM" id="SSF55874">
    <property type="entry name" value="ATPase domain of HSP90 chaperone/DNA topoisomerase II/histidine kinase"/>
    <property type="match status" value="1"/>
</dbReference>
<dbReference type="InterPro" id="IPR004358">
    <property type="entry name" value="Sig_transdc_His_kin-like_C"/>
</dbReference>
<evidence type="ECO:0000313" key="10">
    <source>
        <dbReference type="EMBL" id="AHW60056.1"/>
    </source>
</evidence>
<evidence type="ECO:0000256" key="2">
    <source>
        <dbReference type="ARBA" id="ARBA00012438"/>
    </source>
</evidence>
<feature type="domain" description="Histidine kinase" evidence="6">
    <location>
        <begin position="138"/>
        <end position="356"/>
    </location>
</feature>
<dbReference type="SMART" id="SM00448">
    <property type="entry name" value="REC"/>
    <property type="match status" value="1"/>
</dbReference>
<evidence type="ECO:0000259" key="6">
    <source>
        <dbReference type="PROSITE" id="PS50109"/>
    </source>
</evidence>
<dbReference type="EMBL" id="CP007451">
    <property type="protein sequence ID" value="AHW60056.1"/>
    <property type="molecule type" value="Genomic_DNA"/>
</dbReference>
<comment type="catalytic activity">
    <reaction evidence="1">
        <text>ATP + protein L-histidine = ADP + protein N-phospho-L-histidine.</text>
        <dbReference type="EC" id="2.7.13.3"/>
    </reaction>
</comment>
<keyword evidence="4" id="KW-0902">Two-component regulatory system</keyword>
<dbReference type="Proteomes" id="UP000023772">
    <property type="component" value="Chromosome"/>
</dbReference>
<dbReference type="Pfam" id="PF13426">
    <property type="entry name" value="PAS_9"/>
    <property type="match status" value="1"/>
</dbReference>
<dbReference type="SMART" id="SM00387">
    <property type="entry name" value="HATPase_c"/>
    <property type="match status" value="1"/>
</dbReference>
<dbReference type="PRINTS" id="PR00344">
    <property type="entry name" value="BCTRLSENSOR"/>
</dbReference>
<dbReference type="CDD" id="cd16922">
    <property type="entry name" value="HATPase_EvgS-ArcB-TorS-like"/>
    <property type="match status" value="1"/>
</dbReference>
<dbReference type="InterPro" id="IPR000014">
    <property type="entry name" value="PAS"/>
</dbReference>
<dbReference type="Pfam" id="PF02518">
    <property type="entry name" value="HATPase_c"/>
    <property type="match status" value="1"/>
</dbReference>
<dbReference type="PROSITE" id="PS50112">
    <property type="entry name" value="PAS"/>
    <property type="match status" value="1"/>
</dbReference>
<dbReference type="InterPro" id="IPR005467">
    <property type="entry name" value="His_kinase_dom"/>
</dbReference>
<dbReference type="GO" id="GO:0016301">
    <property type="term" value="F:kinase activity"/>
    <property type="evidence" value="ECO:0007669"/>
    <property type="project" value="UniProtKB-KW"/>
</dbReference>
<keyword evidence="10" id="KW-0418">Kinase</keyword>
<evidence type="ECO:0000256" key="5">
    <source>
        <dbReference type="PROSITE-ProRule" id="PRU00169"/>
    </source>
</evidence>
<sequence length="498" mass="56180">MQNINMFFFNLDLNGNFISCNNYLIKNTGYTEEELIGKSAQEIFVPDDDKQKAENLVTELLKTNRDVYYHEGKIRTKDNKLLHVMSHIMLVKDKKGKMKGISVLGENVTEKNAIITKLKEAKEKAEESNRLKSVFLQNISHEIRTPMNAIIGFMSLLKDSPVDEETRIHFYDIINKSGERLLTTVNDLIDISQIETQQIKAHKSGIIISDILENIVSTSTPLAAQKSNKITCTSKYMDTNTMLHTDKNLLSGIFINLVSNAIKFTNNGSIEIGSYDKENDIVFFVKDTGVGIPENRLHAIFDRFVQADLSLSRAHEGAGLGLSIAKAYAQLLGGDLWEESEVGKGSTFFFNLPKTEAKPEKPETIIPETIEKSVKDNHKILVAEDDEMSYQFLKNLLKQKGFRIAYAKNGAEAVEMVRNDNEISLVLMDIKMPVMNGEEAIRQIRTFNQNVPIIAQTAYAMPTDRNKFLAIGSNDYISKPIETNKLIRLLGKYVNILI</sequence>
<evidence type="ECO:0000259" key="8">
    <source>
        <dbReference type="PROSITE" id="PS50112"/>
    </source>
</evidence>
<feature type="domain" description="PAS" evidence="8">
    <location>
        <begin position="1"/>
        <end position="64"/>
    </location>
</feature>
<dbReference type="InterPro" id="IPR003661">
    <property type="entry name" value="HisK_dim/P_dom"/>
</dbReference>
<dbReference type="CDD" id="cd00130">
    <property type="entry name" value="PAS"/>
    <property type="match status" value="1"/>
</dbReference>
<dbReference type="Gene3D" id="3.40.50.2300">
    <property type="match status" value="1"/>
</dbReference>
<dbReference type="PROSITE" id="PS50113">
    <property type="entry name" value="PAC"/>
    <property type="match status" value="1"/>
</dbReference>
<evidence type="ECO:0000259" key="7">
    <source>
        <dbReference type="PROSITE" id="PS50110"/>
    </source>
</evidence>
<evidence type="ECO:0000256" key="1">
    <source>
        <dbReference type="ARBA" id="ARBA00000085"/>
    </source>
</evidence>
<dbReference type="SMART" id="SM00388">
    <property type="entry name" value="HisKA"/>
    <property type="match status" value="1"/>
</dbReference>
<dbReference type="PROSITE" id="PS50110">
    <property type="entry name" value="RESPONSE_REGULATORY"/>
    <property type="match status" value="1"/>
</dbReference>
<dbReference type="Gene3D" id="3.30.565.10">
    <property type="entry name" value="Histidine kinase-like ATPase, C-terminal domain"/>
    <property type="match status" value="1"/>
</dbReference>
<keyword evidence="10" id="KW-0808">Transferase</keyword>
<dbReference type="Gene3D" id="3.30.450.20">
    <property type="entry name" value="PAS domain"/>
    <property type="match status" value="1"/>
</dbReference>
<feature type="domain" description="PAC" evidence="9">
    <location>
        <begin position="68"/>
        <end position="120"/>
    </location>
</feature>
<dbReference type="SUPFAM" id="SSF47384">
    <property type="entry name" value="Homodimeric domain of signal transducing histidine kinase"/>
    <property type="match status" value="1"/>
</dbReference>
<dbReference type="InterPro" id="IPR036890">
    <property type="entry name" value="HATPase_C_sf"/>
</dbReference>
<feature type="domain" description="Response regulatory" evidence="7">
    <location>
        <begin position="379"/>
        <end position="494"/>
    </location>
</feature>
<keyword evidence="3 5" id="KW-0597">Phosphoprotein</keyword>
<dbReference type="NCBIfam" id="TIGR00229">
    <property type="entry name" value="sensory_box"/>
    <property type="match status" value="1"/>
</dbReference>
<dbReference type="PANTHER" id="PTHR45339:SF1">
    <property type="entry name" value="HYBRID SIGNAL TRANSDUCTION HISTIDINE KINASE J"/>
    <property type="match status" value="1"/>
</dbReference>
<dbReference type="PANTHER" id="PTHR45339">
    <property type="entry name" value="HYBRID SIGNAL TRANSDUCTION HISTIDINE KINASE J"/>
    <property type="match status" value="1"/>
</dbReference>
<dbReference type="CDD" id="cd17546">
    <property type="entry name" value="REC_hyHK_CKI1_RcsC-like"/>
    <property type="match status" value="1"/>
</dbReference>
<dbReference type="InterPro" id="IPR000700">
    <property type="entry name" value="PAS-assoc_C"/>
</dbReference>
<evidence type="ECO:0000313" key="11">
    <source>
        <dbReference type="Proteomes" id="UP000023772"/>
    </source>
</evidence>
<evidence type="ECO:0000256" key="4">
    <source>
        <dbReference type="ARBA" id="ARBA00023012"/>
    </source>
</evidence>
<dbReference type="SUPFAM" id="SSF52172">
    <property type="entry name" value="CheY-like"/>
    <property type="match status" value="1"/>
</dbReference>
<dbReference type="InterPro" id="IPR003594">
    <property type="entry name" value="HATPase_dom"/>
</dbReference>
<reference evidence="10 11" key="1">
    <citation type="submission" date="2014-03" db="EMBL/GenBank/DDBJ databases">
        <title>Complete genome sequence of a deeply braunched marine Bacteroidia bacterium Draconibacterium orientale type strain FH5T.</title>
        <authorList>
            <person name="Li X."/>
            <person name="Wang X."/>
            <person name="Xie Z."/>
            <person name="Du Z."/>
            <person name="Chen G."/>
        </authorList>
    </citation>
    <scope>NUCLEOTIDE SEQUENCE [LARGE SCALE GENOMIC DNA]</scope>
    <source>
        <strain evidence="10 11">FH5</strain>
    </source>
</reference>
<accession>A0ABM5Q8P7</accession>
<dbReference type="Gene3D" id="1.10.287.130">
    <property type="match status" value="1"/>
</dbReference>
<dbReference type="CDD" id="cd00082">
    <property type="entry name" value="HisKA"/>
    <property type="match status" value="1"/>
</dbReference>
<dbReference type="InterPro" id="IPR011006">
    <property type="entry name" value="CheY-like_superfamily"/>
</dbReference>
<keyword evidence="11" id="KW-1185">Reference proteome</keyword>
<feature type="modified residue" description="4-aspartylphosphate" evidence="5">
    <location>
        <position position="429"/>
    </location>
</feature>
<dbReference type="Pfam" id="PF00072">
    <property type="entry name" value="Response_reg"/>
    <property type="match status" value="1"/>
</dbReference>
<dbReference type="Pfam" id="PF00512">
    <property type="entry name" value="HisKA"/>
    <property type="match status" value="1"/>
</dbReference>
<dbReference type="EC" id="2.7.13.3" evidence="2"/>
<dbReference type="InterPro" id="IPR036097">
    <property type="entry name" value="HisK_dim/P_sf"/>
</dbReference>